<dbReference type="OrthoDB" id="7840472at2"/>
<dbReference type="KEGG" id="och:CES85_1663"/>
<proteinExistence type="predicted"/>
<protein>
    <submittedName>
        <fullName evidence="1">Uncharacterized protein</fullName>
    </submittedName>
</protein>
<dbReference type="EMBL" id="CP022604">
    <property type="protein sequence ID" value="ASV86919.1"/>
    <property type="molecule type" value="Genomic_DNA"/>
</dbReference>
<evidence type="ECO:0000313" key="1">
    <source>
        <dbReference type="EMBL" id="ASV86919.1"/>
    </source>
</evidence>
<sequence>MATITAHWADKHLSLFGSRLNQLNTRFPKVLPRIVNQVGNRAKTQVIRALTKQTGLQRKTIVKAIGDPGVARPGKLSYDMVTRGGNIRLKYLSPKETRKGVSAKPFGQRKVFAGSFMKGGKFPNRQDVPKFYGHVFHRLNKSGSRITYTRSDVFIPVEMTKGSTKAAFERMAAPLLQERVDAAIKKLLP</sequence>
<evidence type="ECO:0000313" key="2">
    <source>
        <dbReference type="Proteomes" id="UP000215256"/>
    </source>
</evidence>
<gene>
    <name evidence="1" type="ORF">CES85_1663</name>
</gene>
<organism evidence="1 2">
    <name type="scientific">Ochrobactrum quorumnocens</name>
    <dbReference type="NCBI Taxonomy" id="271865"/>
    <lineage>
        <taxon>Bacteria</taxon>
        <taxon>Pseudomonadati</taxon>
        <taxon>Pseudomonadota</taxon>
        <taxon>Alphaproteobacteria</taxon>
        <taxon>Hyphomicrobiales</taxon>
        <taxon>Brucellaceae</taxon>
        <taxon>Brucella/Ochrobactrum group</taxon>
        <taxon>Ochrobactrum</taxon>
    </lineage>
</organism>
<dbReference type="AlphaFoldDB" id="A0A248UKW5"/>
<dbReference type="RefSeq" id="WP_095447037.1">
    <property type="nucleotide sequence ID" value="NZ_CP022604.1"/>
</dbReference>
<dbReference type="Proteomes" id="UP000215256">
    <property type="component" value="Chromosome 1"/>
</dbReference>
<accession>A0A248UKW5</accession>
<name>A0A248UKW5_9HYPH</name>
<reference evidence="1 2" key="1">
    <citation type="submission" date="2017-07" db="EMBL/GenBank/DDBJ databases">
        <title>Phylogenetic study on the rhizospheric bacterium Ochrobactrum sp. A44.</title>
        <authorList>
            <person name="Krzyzanowska D.M."/>
            <person name="Ossowicki A."/>
            <person name="Rajewska M."/>
            <person name="Maciag T."/>
            <person name="Kaczynski Z."/>
            <person name="Czerwicka M."/>
            <person name="Jafra S."/>
        </authorList>
    </citation>
    <scope>NUCLEOTIDE SEQUENCE [LARGE SCALE GENOMIC DNA]</scope>
    <source>
        <strain evidence="1 2">A44</strain>
    </source>
</reference>